<evidence type="ECO:0000259" key="1">
    <source>
        <dbReference type="Pfam" id="PF00078"/>
    </source>
</evidence>
<dbReference type="Pfam" id="PF03372">
    <property type="entry name" value="Exo_endo_phos"/>
    <property type="match status" value="1"/>
</dbReference>
<dbReference type="Proteomes" id="UP000818029">
    <property type="component" value="Chromosome A10"/>
</dbReference>
<dbReference type="AlphaFoldDB" id="A0A1U8IJC3"/>
<dbReference type="InterPro" id="IPR000477">
    <property type="entry name" value="RT_dom"/>
</dbReference>
<dbReference type="SUPFAM" id="SSF56219">
    <property type="entry name" value="DNase I-like"/>
    <property type="match status" value="1"/>
</dbReference>
<proteinExistence type="predicted"/>
<dbReference type="InterPro" id="IPR005135">
    <property type="entry name" value="Endo/exonuclease/phosphatase"/>
</dbReference>
<accession>A0A1U8IJC3</accession>
<dbReference type="STRING" id="3635.A0A1U8IJC3"/>
<dbReference type="GeneID" id="107895732"/>
<name>A0A1U8IJC3_GOSHI</name>
<dbReference type="PaxDb" id="3635-A0A1U8IJC3"/>
<dbReference type="GO" id="GO:0003824">
    <property type="term" value="F:catalytic activity"/>
    <property type="evidence" value="ECO:0007669"/>
    <property type="project" value="InterPro"/>
</dbReference>
<dbReference type="Pfam" id="PF00078">
    <property type="entry name" value="RVT_1"/>
    <property type="match status" value="1"/>
</dbReference>
<organism evidence="3 4">
    <name type="scientific">Gossypium hirsutum</name>
    <name type="common">Upland cotton</name>
    <name type="synonym">Gossypium mexicanum</name>
    <dbReference type="NCBI Taxonomy" id="3635"/>
    <lineage>
        <taxon>Eukaryota</taxon>
        <taxon>Viridiplantae</taxon>
        <taxon>Streptophyta</taxon>
        <taxon>Embryophyta</taxon>
        <taxon>Tracheophyta</taxon>
        <taxon>Spermatophyta</taxon>
        <taxon>Magnoliopsida</taxon>
        <taxon>eudicotyledons</taxon>
        <taxon>Gunneridae</taxon>
        <taxon>Pentapetalae</taxon>
        <taxon>rosids</taxon>
        <taxon>malvids</taxon>
        <taxon>Malvales</taxon>
        <taxon>Malvaceae</taxon>
        <taxon>Malvoideae</taxon>
        <taxon>Gossypium</taxon>
    </lineage>
</organism>
<dbReference type="InterPro" id="IPR036691">
    <property type="entry name" value="Endo/exonu/phosph_ase_sf"/>
</dbReference>
<keyword evidence="3" id="KW-1185">Reference proteome</keyword>
<sequence length="572" mass="66075">MKILSWNVRGLGQPRAVRRLKHKLRQVQPQILFLIETKVSGRRTEVVRRKCGFVHGIDVDAVGTRRGLSLGWKEGVSLSLRSFSKAHIDMEVEEAAKRVRWRFTGFYGSLVEQDRKESWDLLRHLKRGNNRPWLITGDFNEILFSYEKQGGRVKEKRQMTAFREVLEECEINNLGFFGQWFTWEMGRLMTNNIRERLDRGVANPKWWDLFPGFRTRNGMADCILGNNKGILDSMLIGFCSQVLMSAKFKKFRERQTLELNVRLSYLNAYEISDEVLEEITEVKLALNLETDKEKIFREQRARVNWLHIGDRNTSFFHSYYFKDLFSSTEIGDCDHLFESSVSCITEDLNRDLMAEFRAEEIVVAMKPISPLKVLGRDEFPGAFVSGRQVIDNVLVAYEILHMFKKRVVYTVVINGRHGEDFQPHKGLRQGDLLSPHLFLICAEGFSRLIAFAKAEGRISATNVGRSNVSVSHLFFADDSMLFREASIEGASNLKNVIKKYERLSGQLVNFDKSLIYFSGNVGSDIQHQVGRILGVQISNNPERYLRLPTMVGRQKKDAFVDVKKRFVKLLHN</sequence>
<evidence type="ECO:0000313" key="4">
    <source>
        <dbReference type="RefSeq" id="XP_016676453.1"/>
    </source>
</evidence>
<dbReference type="PANTHER" id="PTHR35218">
    <property type="entry name" value="RNASE H DOMAIN-CONTAINING PROTEIN"/>
    <property type="match status" value="1"/>
</dbReference>
<dbReference type="OrthoDB" id="999895at2759"/>
<dbReference type="Gene3D" id="3.60.10.10">
    <property type="entry name" value="Endonuclease/exonuclease/phosphatase"/>
    <property type="match status" value="1"/>
</dbReference>
<protein>
    <recommendedName>
        <fullName evidence="5">Reverse transcriptase</fullName>
    </recommendedName>
</protein>
<feature type="domain" description="Reverse transcriptase" evidence="1">
    <location>
        <begin position="408"/>
        <end position="537"/>
    </location>
</feature>
<reference evidence="4" key="2">
    <citation type="submission" date="2025-08" db="UniProtKB">
        <authorList>
            <consortium name="RefSeq"/>
        </authorList>
    </citation>
    <scope>IDENTIFICATION</scope>
</reference>
<dbReference type="KEGG" id="ghi:107895732"/>
<dbReference type="PANTHER" id="PTHR35218:SF9">
    <property type="entry name" value="ENDONUCLEASE_EXONUCLEASE_PHOSPHATASE DOMAIN-CONTAINING PROTEIN"/>
    <property type="match status" value="1"/>
</dbReference>
<reference evidence="3" key="1">
    <citation type="journal article" date="2020" name="Nat. Genet.">
        <title>Genomic diversifications of five Gossypium allopolyploid species and their impact on cotton improvement.</title>
        <authorList>
            <person name="Chen Z.J."/>
            <person name="Sreedasyam A."/>
            <person name="Ando A."/>
            <person name="Song Q."/>
            <person name="De Santiago L.M."/>
            <person name="Hulse-Kemp A.M."/>
            <person name="Ding M."/>
            <person name="Ye W."/>
            <person name="Kirkbride R.C."/>
            <person name="Jenkins J."/>
            <person name="Plott C."/>
            <person name="Lovell J."/>
            <person name="Lin Y.M."/>
            <person name="Vaughn R."/>
            <person name="Liu B."/>
            <person name="Simpson S."/>
            <person name="Scheffler B.E."/>
            <person name="Wen L."/>
            <person name="Saski C.A."/>
            <person name="Grover C.E."/>
            <person name="Hu G."/>
            <person name="Conover J.L."/>
            <person name="Carlson J.W."/>
            <person name="Shu S."/>
            <person name="Boston L.B."/>
            <person name="Williams M."/>
            <person name="Peterson D.G."/>
            <person name="McGee K."/>
            <person name="Jones D.C."/>
            <person name="Wendel J.F."/>
            <person name="Stelly D.M."/>
            <person name="Grimwood J."/>
            <person name="Schmutz J."/>
        </authorList>
    </citation>
    <scope>NUCLEOTIDE SEQUENCE [LARGE SCALE GENOMIC DNA]</scope>
    <source>
        <strain evidence="3">cv. TM-1</strain>
    </source>
</reference>
<feature type="domain" description="Endonuclease/exonuclease/phosphatase" evidence="2">
    <location>
        <begin position="4"/>
        <end position="204"/>
    </location>
</feature>
<evidence type="ECO:0008006" key="5">
    <source>
        <dbReference type="Google" id="ProtNLM"/>
    </source>
</evidence>
<evidence type="ECO:0000259" key="2">
    <source>
        <dbReference type="Pfam" id="PF03372"/>
    </source>
</evidence>
<evidence type="ECO:0000313" key="3">
    <source>
        <dbReference type="Proteomes" id="UP000818029"/>
    </source>
</evidence>
<gene>
    <name evidence="4" type="primary">LOC107895732</name>
</gene>
<dbReference type="RefSeq" id="XP_016676453.1">
    <property type="nucleotide sequence ID" value="XM_016820964.1"/>
</dbReference>